<organism evidence="1 2">
    <name type="scientific">Tetrapyrgos nigripes</name>
    <dbReference type="NCBI Taxonomy" id="182062"/>
    <lineage>
        <taxon>Eukaryota</taxon>
        <taxon>Fungi</taxon>
        <taxon>Dikarya</taxon>
        <taxon>Basidiomycota</taxon>
        <taxon>Agaricomycotina</taxon>
        <taxon>Agaricomycetes</taxon>
        <taxon>Agaricomycetidae</taxon>
        <taxon>Agaricales</taxon>
        <taxon>Marasmiineae</taxon>
        <taxon>Marasmiaceae</taxon>
        <taxon>Tetrapyrgos</taxon>
    </lineage>
</organism>
<accession>A0A8H5FG89</accession>
<proteinExistence type="predicted"/>
<protein>
    <submittedName>
        <fullName evidence="1">Uncharacterized protein</fullName>
    </submittedName>
</protein>
<name>A0A8H5FG89_9AGAR</name>
<dbReference type="EMBL" id="JAACJM010000243">
    <property type="protein sequence ID" value="KAF5335427.1"/>
    <property type="molecule type" value="Genomic_DNA"/>
</dbReference>
<evidence type="ECO:0000313" key="1">
    <source>
        <dbReference type="EMBL" id="KAF5335427.1"/>
    </source>
</evidence>
<keyword evidence="2" id="KW-1185">Reference proteome</keyword>
<evidence type="ECO:0000313" key="2">
    <source>
        <dbReference type="Proteomes" id="UP000559256"/>
    </source>
</evidence>
<gene>
    <name evidence="1" type="ORF">D9758_016910</name>
</gene>
<reference evidence="1 2" key="1">
    <citation type="journal article" date="2020" name="ISME J.">
        <title>Uncovering the hidden diversity of litter-decomposition mechanisms in mushroom-forming fungi.</title>
        <authorList>
            <person name="Floudas D."/>
            <person name="Bentzer J."/>
            <person name="Ahren D."/>
            <person name="Johansson T."/>
            <person name="Persson P."/>
            <person name="Tunlid A."/>
        </authorList>
    </citation>
    <scope>NUCLEOTIDE SEQUENCE [LARGE SCALE GENOMIC DNA]</scope>
    <source>
        <strain evidence="1 2">CBS 291.85</strain>
    </source>
</reference>
<sequence>MLAGDVLSLGEVWEYKESPDQKSGTENVLKVGRLRLGGNKQLSYKKRTWSSGALGQDWWIETTPNGWTRCWCKNSQSALSFTFSYRVAINDYAAAWLAQANHLVSCMGLTASQGTSFCWDSEFCI</sequence>
<dbReference type="AlphaFoldDB" id="A0A8H5FG89"/>
<comment type="caution">
    <text evidence="1">The sequence shown here is derived from an EMBL/GenBank/DDBJ whole genome shotgun (WGS) entry which is preliminary data.</text>
</comment>
<dbReference type="Proteomes" id="UP000559256">
    <property type="component" value="Unassembled WGS sequence"/>
</dbReference>